<proteinExistence type="predicted"/>
<evidence type="ECO:0000259" key="2">
    <source>
        <dbReference type="PROSITE" id="PS50127"/>
    </source>
</evidence>
<evidence type="ECO:0000256" key="1">
    <source>
        <dbReference type="SAM" id="Phobius"/>
    </source>
</evidence>
<organism evidence="3 4">
    <name type="scientific">Hevea brasiliensis</name>
    <name type="common">Para rubber tree</name>
    <name type="synonym">Siphonia brasiliensis</name>
    <dbReference type="NCBI Taxonomy" id="3981"/>
    <lineage>
        <taxon>Eukaryota</taxon>
        <taxon>Viridiplantae</taxon>
        <taxon>Streptophyta</taxon>
        <taxon>Embryophyta</taxon>
        <taxon>Tracheophyta</taxon>
        <taxon>Spermatophyta</taxon>
        <taxon>Magnoliopsida</taxon>
        <taxon>eudicotyledons</taxon>
        <taxon>Gunneridae</taxon>
        <taxon>Pentapetalae</taxon>
        <taxon>rosids</taxon>
        <taxon>fabids</taxon>
        <taxon>Malpighiales</taxon>
        <taxon>Euphorbiaceae</taxon>
        <taxon>Crotonoideae</taxon>
        <taxon>Micrandreae</taxon>
        <taxon>Hevea</taxon>
    </lineage>
</organism>
<dbReference type="Proteomes" id="UP000467840">
    <property type="component" value="Chromosome 17"/>
</dbReference>
<evidence type="ECO:0000313" key="4">
    <source>
        <dbReference type="Proteomes" id="UP000467840"/>
    </source>
</evidence>
<dbReference type="InterPro" id="IPR016135">
    <property type="entry name" value="UBQ-conjugating_enzyme/RWD"/>
</dbReference>
<protein>
    <recommendedName>
        <fullName evidence="2">UBC core domain-containing protein</fullName>
    </recommendedName>
</protein>
<feature type="transmembrane region" description="Helical" evidence="1">
    <location>
        <begin position="24"/>
        <end position="49"/>
    </location>
</feature>
<comment type="caution">
    <text evidence="3">The sequence shown here is derived from an EMBL/GenBank/DDBJ whole genome shotgun (WGS) entry which is preliminary data.</text>
</comment>
<feature type="domain" description="UBC core" evidence="2">
    <location>
        <begin position="58"/>
        <end position="127"/>
    </location>
</feature>
<reference evidence="3 4" key="1">
    <citation type="journal article" date="2020" name="Mol. Plant">
        <title>The Chromosome-Based Rubber Tree Genome Provides New Insights into Spurge Genome Evolution and Rubber Biosynthesis.</title>
        <authorList>
            <person name="Liu J."/>
            <person name="Shi C."/>
            <person name="Shi C.C."/>
            <person name="Li W."/>
            <person name="Zhang Q.J."/>
            <person name="Zhang Y."/>
            <person name="Li K."/>
            <person name="Lu H.F."/>
            <person name="Shi C."/>
            <person name="Zhu S.T."/>
            <person name="Xiao Z.Y."/>
            <person name="Nan H."/>
            <person name="Yue Y."/>
            <person name="Zhu X.G."/>
            <person name="Wu Y."/>
            <person name="Hong X.N."/>
            <person name="Fan G.Y."/>
            <person name="Tong Y."/>
            <person name="Zhang D."/>
            <person name="Mao C.L."/>
            <person name="Liu Y.L."/>
            <person name="Hao S.J."/>
            <person name="Liu W.Q."/>
            <person name="Lv M.Q."/>
            <person name="Zhang H.B."/>
            <person name="Liu Y."/>
            <person name="Hu-Tang G.R."/>
            <person name="Wang J.P."/>
            <person name="Wang J.H."/>
            <person name="Sun Y.H."/>
            <person name="Ni S.B."/>
            <person name="Chen W.B."/>
            <person name="Zhang X.C."/>
            <person name="Jiao Y.N."/>
            <person name="Eichler E.E."/>
            <person name="Li G.H."/>
            <person name="Liu X."/>
            <person name="Gao L.Z."/>
        </authorList>
    </citation>
    <scope>NUCLEOTIDE SEQUENCE [LARGE SCALE GENOMIC DNA]</scope>
    <source>
        <strain evidence="4">cv. GT1</strain>
        <tissue evidence="3">Leaf</tissue>
    </source>
</reference>
<dbReference type="SUPFAM" id="SSF54495">
    <property type="entry name" value="UBC-like"/>
    <property type="match status" value="1"/>
</dbReference>
<keyword evidence="4" id="KW-1185">Reference proteome</keyword>
<keyword evidence="1" id="KW-1133">Transmembrane helix</keyword>
<dbReference type="Gene3D" id="3.10.110.10">
    <property type="entry name" value="Ubiquitin Conjugating Enzyme"/>
    <property type="match status" value="1"/>
</dbReference>
<evidence type="ECO:0000313" key="3">
    <source>
        <dbReference type="EMBL" id="KAF2308572.1"/>
    </source>
</evidence>
<name>A0A6A6M4L4_HEVBR</name>
<accession>A0A6A6M4L4</accession>
<keyword evidence="1" id="KW-0472">Membrane</keyword>
<dbReference type="EMBL" id="JAAGAX010000007">
    <property type="protein sequence ID" value="KAF2308572.1"/>
    <property type="molecule type" value="Genomic_DNA"/>
</dbReference>
<sequence>MSRVVSRLTHGTDLLGCLGSNLRYVLHITIVNFICLSMIVVSSIGFWPTTKEYLLNERMSSPSKRRDMDVMKLMMSDYTVEPINDGINEFNVEFHGPKESLYEGGVWKIHVELPDAYPQISFHWVSE</sequence>
<dbReference type="Pfam" id="PF00179">
    <property type="entry name" value="UQ_con"/>
    <property type="match status" value="1"/>
</dbReference>
<dbReference type="InterPro" id="IPR000608">
    <property type="entry name" value="UBC"/>
</dbReference>
<dbReference type="PROSITE" id="PS50127">
    <property type="entry name" value="UBC_2"/>
    <property type="match status" value="1"/>
</dbReference>
<dbReference type="AlphaFoldDB" id="A0A6A6M4L4"/>
<gene>
    <name evidence="3" type="ORF">GH714_010823</name>
</gene>
<keyword evidence="1" id="KW-0812">Transmembrane</keyword>